<evidence type="ECO:0000313" key="6">
    <source>
        <dbReference type="EMBL" id="MEO1767778.1"/>
    </source>
</evidence>
<dbReference type="Pfam" id="PF01951">
    <property type="entry name" value="Archease"/>
    <property type="match status" value="1"/>
</dbReference>
<proteinExistence type="inferred from homology"/>
<keyword evidence="7" id="KW-1185">Reference proteome</keyword>
<accession>A0ABV0EJP8</accession>
<evidence type="ECO:0000256" key="3">
    <source>
        <dbReference type="ARBA" id="ARBA00022723"/>
    </source>
</evidence>
<dbReference type="InterPro" id="IPR023572">
    <property type="entry name" value="Archease_dom"/>
</dbReference>
<feature type="domain" description="Archease" evidence="5">
    <location>
        <begin position="6"/>
        <end position="140"/>
    </location>
</feature>
<evidence type="ECO:0000256" key="1">
    <source>
        <dbReference type="ARBA" id="ARBA00007963"/>
    </source>
</evidence>
<dbReference type="EMBL" id="JBAJEX010000010">
    <property type="protein sequence ID" value="MEO1767778.1"/>
    <property type="molecule type" value="Genomic_DNA"/>
</dbReference>
<evidence type="ECO:0000256" key="4">
    <source>
        <dbReference type="ARBA" id="ARBA00022837"/>
    </source>
</evidence>
<dbReference type="PANTHER" id="PTHR12682:SF11">
    <property type="entry name" value="PROTEIN ARCHEASE"/>
    <property type="match status" value="1"/>
</dbReference>
<dbReference type="Gene3D" id="3.55.10.10">
    <property type="entry name" value="Archease domain"/>
    <property type="match status" value="1"/>
</dbReference>
<evidence type="ECO:0000259" key="5">
    <source>
        <dbReference type="Pfam" id="PF01951"/>
    </source>
</evidence>
<keyword evidence="2" id="KW-0819">tRNA processing</keyword>
<evidence type="ECO:0000313" key="7">
    <source>
        <dbReference type="Proteomes" id="UP001482231"/>
    </source>
</evidence>
<dbReference type="InterPro" id="IPR036820">
    <property type="entry name" value="Archease_dom_sf"/>
</dbReference>
<sequence>MPEARWEHFTHGADIGVRGIGPTLEAAFEQAALALAAVICDPARVARKDSVEVAVSAPDVELLLVDWLNAIVYEMATRHMVFSGFQVAISGEQLAGTLWGETVDVVRHQPAVEVKGATYTELKVYRNAQGEWVAQCVVDV</sequence>
<dbReference type="Proteomes" id="UP001482231">
    <property type="component" value="Unassembled WGS sequence"/>
</dbReference>
<comment type="similarity">
    <text evidence="1">Belongs to the archease family.</text>
</comment>
<protein>
    <submittedName>
        <fullName evidence="6">Archease</fullName>
    </submittedName>
</protein>
<reference evidence="6 7" key="1">
    <citation type="submission" date="2024-02" db="EMBL/GenBank/DDBJ databases">
        <title>New thermophilic sulfur-oxidizing bacteria from a hot springs of the Uzon caldera (Kamchatka, Russia).</title>
        <authorList>
            <person name="Dukat A.M."/>
            <person name="Elcheninov A.G."/>
            <person name="Frolov E.N."/>
        </authorList>
    </citation>
    <scope>NUCLEOTIDE SEQUENCE [LARGE SCALE GENOMIC DNA]</scope>
    <source>
        <strain evidence="6 7">AK1</strain>
    </source>
</reference>
<keyword evidence="3" id="KW-0479">Metal-binding</keyword>
<dbReference type="PANTHER" id="PTHR12682">
    <property type="entry name" value="ARCHEASE"/>
    <property type="match status" value="1"/>
</dbReference>
<organism evidence="6 7">
    <name type="scientific">Thiobacter aerophilum</name>
    <dbReference type="NCBI Taxonomy" id="3121275"/>
    <lineage>
        <taxon>Bacteria</taxon>
        <taxon>Pseudomonadati</taxon>
        <taxon>Pseudomonadota</taxon>
        <taxon>Betaproteobacteria</taxon>
        <taxon>Burkholderiales</taxon>
        <taxon>Thiobacteraceae</taxon>
        <taxon>Thiobacter</taxon>
    </lineage>
</organism>
<keyword evidence="4" id="KW-0106">Calcium</keyword>
<gene>
    <name evidence="6" type="ORF">V6E02_11195</name>
</gene>
<comment type="caution">
    <text evidence="6">The sequence shown here is derived from an EMBL/GenBank/DDBJ whole genome shotgun (WGS) entry which is preliminary data.</text>
</comment>
<dbReference type="InterPro" id="IPR002804">
    <property type="entry name" value="Archease"/>
</dbReference>
<name>A0ABV0EJP8_9BURK</name>
<dbReference type="RefSeq" id="WP_347308889.1">
    <property type="nucleotide sequence ID" value="NZ_JBAJEX010000010.1"/>
</dbReference>
<evidence type="ECO:0000256" key="2">
    <source>
        <dbReference type="ARBA" id="ARBA00022694"/>
    </source>
</evidence>
<dbReference type="SUPFAM" id="SSF69819">
    <property type="entry name" value="MTH1598-like"/>
    <property type="match status" value="1"/>
</dbReference>